<keyword evidence="4" id="KW-1185">Reference proteome</keyword>
<evidence type="ECO:0000256" key="2">
    <source>
        <dbReference type="SAM" id="Phobius"/>
    </source>
</evidence>
<evidence type="ECO:0000313" key="4">
    <source>
        <dbReference type="Proteomes" id="UP000623172"/>
    </source>
</evidence>
<protein>
    <submittedName>
        <fullName evidence="3">Uncharacterized protein</fullName>
    </submittedName>
</protein>
<comment type="caution">
    <text evidence="3">The sequence shown here is derived from an EMBL/GenBank/DDBJ whole genome shotgun (WGS) entry which is preliminary data.</text>
</comment>
<dbReference type="RefSeq" id="WP_249316304.1">
    <property type="nucleotide sequence ID" value="NZ_JACRSR010000002.1"/>
</dbReference>
<keyword evidence="2" id="KW-1133">Transmembrane helix</keyword>
<sequence length="112" mass="12595">MKNKDNTFQDMPRYPAPPAPKNFSRNVMKAIHLEERQPVRSASPFMKNSLRVGLSLVTASLIIIALQFSNLSFPPSGQGGGFQQSLQSFGTRVEDGFYDFLDFITMPFSFDK</sequence>
<feature type="transmembrane region" description="Helical" evidence="2">
    <location>
        <begin position="50"/>
        <end position="68"/>
    </location>
</feature>
<name>A0A926HPI8_9FIRM</name>
<proteinExistence type="predicted"/>
<reference evidence="3" key="1">
    <citation type="submission" date="2020-08" db="EMBL/GenBank/DDBJ databases">
        <title>Genome public.</title>
        <authorList>
            <person name="Liu C."/>
            <person name="Sun Q."/>
        </authorList>
    </citation>
    <scope>NUCLEOTIDE SEQUENCE</scope>
    <source>
        <strain evidence="3">NSJ-53</strain>
    </source>
</reference>
<evidence type="ECO:0000313" key="3">
    <source>
        <dbReference type="EMBL" id="MBC8531694.1"/>
    </source>
</evidence>
<organism evidence="3 4">
    <name type="scientific">Gehongia tenuis</name>
    <dbReference type="NCBI Taxonomy" id="2763655"/>
    <lineage>
        <taxon>Bacteria</taxon>
        <taxon>Bacillati</taxon>
        <taxon>Bacillota</taxon>
        <taxon>Clostridia</taxon>
        <taxon>Christensenellales</taxon>
        <taxon>Christensenellaceae</taxon>
        <taxon>Gehongia</taxon>
    </lineage>
</organism>
<keyword evidence="2" id="KW-0472">Membrane</keyword>
<feature type="region of interest" description="Disordered" evidence="1">
    <location>
        <begin position="1"/>
        <end position="22"/>
    </location>
</feature>
<dbReference type="EMBL" id="JACRSR010000002">
    <property type="protein sequence ID" value="MBC8531694.1"/>
    <property type="molecule type" value="Genomic_DNA"/>
</dbReference>
<dbReference type="Proteomes" id="UP000623172">
    <property type="component" value="Unassembled WGS sequence"/>
</dbReference>
<dbReference type="AlphaFoldDB" id="A0A926HPI8"/>
<gene>
    <name evidence="3" type="ORF">H8696_07510</name>
</gene>
<evidence type="ECO:0000256" key="1">
    <source>
        <dbReference type="SAM" id="MobiDB-lite"/>
    </source>
</evidence>
<keyword evidence="2" id="KW-0812">Transmembrane</keyword>
<accession>A0A926HPI8</accession>